<reference evidence="2 3" key="1">
    <citation type="submission" date="2011-09" db="EMBL/GenBank/DDBJ databases">
        <title>The permanent draft genome of Caldithrix abyssi DSM 13497.</title>
        <authorList>
            <consortium name="US DOE Joint Genome Institute (JGI-PGF)"/>
            <person name="Lucas S."/>
            <person name="Han J."/>
            <person name="Lapidus A."/>
            <person name="Bruce D."/>
            <person name="Goodwin L."/>
            <person name="Pitluck S."/>
            <person name="Peters L."/>
            <person name="Kyrpides N."/>
            <person name="Mavromatis K."/>
            <person name="Ivanova N."/>
            <person name="Mikhailova N."/>
            <person name="Chertkov O."/>
            <person name="Detter J.C."/>
            <person name="Tapia R."/>
            <person name="Han C."/>
            <person name="Land M."/>
            <person name="Hauser L."/>
            <person name="Markowitz V."/>
            <person name="Cheng J.-F."/>
            <person name="Hugenholtz P."/>
            <person name="Woyke T."/>
            <person name="Wu D."/>
            <person name="Spring S."/>
            <person name="Brambilla E."/>
            <person name="Klenk H.-P."/>
            <person name="Eisen J.A."/>
        </authorList>
    </citation>
    <scope>NUCLEOTIDE SEQUENCE [LARGE SCALE GENOMIC DNA]</scope>
    <source>
        <strain evidence="2 3">DSM 13497</strain>
    </source>
</reference>
<protein>
    <submittedName>
        <fullName evidence="2">Uncharacterized protein</fullName>
    </submittedName>
</protein>
<reference evidence="1 4" key="2">
    <citation type="submission" date="2016-11" db="EMBL/GenBank/DDBJ databases">
        <title>Genomic analysis of Caldithrix abyssi and proposal of a novel bacterial phylum Caldithrichaeota.</title>
        <authorList>
            <person name="Kublanov I."/>
            <person name="Sigalova O."/>
            <person name="Gavrilov S."/>
            <person name="Lebedinsky A."/>
            <person name="Ivanova N."/>
            <person name="Daum C."/>
            <person name="Reddy T."/>
            <person name="Klenk H.P."/>
            <person name="Goker M."/>
            <person name="Reva O."/>
            <person name="Miroshnichenko M."/>
            <person name="Kyprides N."/>
            <person name="Woyke T."/>
            <person name="Gelfand M."/>
        </authorList>
    </citation>
    <scope>NUCLEOTIDE SEQUENCE [LARGE SCALE GENOMIC DNA]</scope>
    <source>
        <strain evidence="1 4">LF13</strain>
    </source>
</reference>
<dbReference type="EMBL" id="CM001402">
    <property type="protein sequence ID" value="EHO40754.1"/>
    <property type="molecule type" value="Genomic_DNA"/>
</dbReference>
<evidence type="ECO:0000313" key="4">
    <source>
        <dbReference type="Proteomes" id="UP000183868"/>
    </source>
</evidence>
<dbReference type="SUPFAM" id="SSF50939">
    <property type="entry name" value="Sialidases"/>
    <property type="match status" value="1"/>
</dbReference>
<accession>H1XWH2</accession>
<evidence type="ECO:0000313" key="2">
    <source>
        <dbReference type="EMBL" id="EHO40754.1"/>
    </source>
</evidence>
<dbReference type="CDD" id="cd15482">
    <property type="entry name" value="Sialidase_non-viral"/>
    <property type="match status" value="1"/>
</dbReference>
<dbReference type="InterPro" id="IPR015943">
    <property type="entry name" value="WD40/YVTN_repeat-like_dom_sf"/>
</dbReference>
<gene>
    <name evidence="1" type="ORF">Cabys_4004</name>
    <name evidence="2" type="ORF">Calab_1126</name>
</gene>
<dbReference type="Proteomes" id="UP000183868">
    <property type="component" value="Chromosome"/>
</dbReference>
<dbReference type="RefSeq" id="WP_006927785.1">
    <property type="nucleotide sequence ID" value="NZ_CM001402.1"/>
</dbReference>
<dbReference type="OrthoDB" id="9757809at2"/>
<dbReference type="Gene3D" id="2.130.10.10">
    <property type="entry name" value="YVTN repeat-like/Quinoprotein amine dehydrogenase"/>
    <property type="match status" value="1"/>
</dbReference>
<dbReference type="PaxDb" id="880073-Calab_1126"/>
<dbReference type="Proteomes" id="UP000004671">
    <property type="component" value="Chromosome"/>
</dbReference>
<dbReference type="InParanoid" id="H1XWH2"/>
<sequence precursor="true">MKKVVYILLFNLLLLTGYTISEVANQFYIRCYVESMSSDPMGNTDLSQYTPEAVKHIDVYVVEYSDTDWWDGEKYYYTKDFETAKEEWQTAIENLNMVFADAKIEFSLADDNYQRKTIQTGAASGSLDYLFTDCSITPLNDIKMYPDKYLRISSMPLDVKVRYNETDYTVSGSVEKIFGSCIYINRNALGYDLQYYVAQSLGLYDTDETHFGTNVRDFLDDTEINEPDNLMNRQNPGTGLTPNQIQRLNWALETQPDLKKLIETEVEFANQINNEMVSGELFYDNHSVSSGETVNLLDSKQYEIGTQDQVINYNLKDYQHYRWNGKAEDYLIKRNTRIVKTSDKETKQHAEFAPLELINIDLPTEATFYLRDPWYLSNDQQLNEFREISGNNFRALIKQNENFYEQYPIYEIKQPPSHQQNVHNENIIYYFKEWTGTDVNYQDASNNQTEIVFEKSNASIQANYKGHLASDKARATGYNNGRRIFKDNNNTLYLVYEDNGNIWLTKSSDGGKTWSKEEKINLSDNCINPSIAGHNESGWIVFSWYAKEYSSIKFRYYETATNTWSTIYANDYLVLTGGPNIDPAPSIAETYVPGTIGPSEHTIYIAFNYEKLSETGNPTGISEVILQKGNFDNDPRQCSRKQNQPQRVQSNFLADYANHRRK</sequence>
<evidence type="ECO:0000313" key="3">
    <source>
        <dbReference type="Proteomes" id="UP000004671"/>
    </source>
</evidence>
<dbReference type="STRING" id="880073.Cabys_4004"/>
<keyword evidence="3" id="KW-1185">Reference proteome</keyword>
<dbReference type="InterPro" id="IPR036278">
    <property type="entry name" value="Sialidase_sf"/>
</dbReference>
<evidence type="ECO:0000313" key="1">
    <source>
        <dbReference type="EMBL" id="APF20749.1"/>
    </source>
</evidence>
<organism evidence="2 3">
    <name type="scientific">Caldithrix abyssi DSM 13497</name>
    <dbReference type="NCBI Taxonomy" id="880073"/>
    <lineage>
        <taxon>Bacteria</taxon>
        <taxon>Pseudomonadati</taxon>
        <taxon>Calditrichota</taxon>
        <taxon>Calditrichia</taxon>
        <taxon>Calditrichales</taxon>
        <taxon>Calditrichaceae</taxon>
        <taxon>Caldithrix</taxon>
    </lineage>
</organism>
<proteinExistence type="predicted"/>
<dbReference type="HOGENOM" id="CLU_414299_0_0_0"/>
<name>H1XWH2_CALAY</name>
<dbReference type="KEGG" id="caby:Cabys_4004"/>
<dbReference type="AlphaFoldDB" id="H1XWH2"/>
<dbReference type="EMBL" id="CP018099">
    <property type="protein sequence ID" value="APF20749.1"/>
    <property type="molecule type" value="Genomic_DNA"/>
</dbReference>